<proteinExistence type="predicted"/>
<organism evidence="2 3">
    <name type="scientific">Crassaminicella thermophila</name>
    <dbReference type="NCBI Taxonomy" id="2599308"/>
    <lineage>
        <taxon>Bacteria</taxon>
        <taxon>Bacillati</taxon>
        <taxon>Bacillota</taxon>
        <taxon>Clostridia</taxon>
        <taxon>Eubacteriales</taxon>
        <taxon>Clostridiaceae</taxon>
        <taxon>Crassaminicella</taxon>
    </lineage>
</organism>
<dbReference type="InterPro" id="IPR018755">
    <property type="entry name" value="Phage_Mu_Gp48"/>
</dbReference>
<feature type="coiled-coil region" evidence="1">
    <location>
        <begin position="26"/>
        <end position="53"/>
    </location>
</feature>
<dbReference type="RefSeq" id="WP_148809848.1">
    <property type="nucleotide sequence ID" value="NZ_CP042243.1"/>
</dbReference>
<reference evidence="2 3" key="1">
    <citation type="submission" date="2019-07" db="EMBL/GenBank/DDBJ databases">
        <title>Complete genome of Crassaminicella thermophila SY095.</title>
        <authorList>
            <person name="Li X."/>
        </authorList>
    </citation>
    <scope>NUCLEOTIDE SEQUENCE [LARGE SCALE GENOMIC DNA]</scope>
    <source>
        <strain evidence="2 3">SY095</strain>
    </source>
</reference>
<dbReference type="Proteomes" id="UP000324646">
    <property type="component" value="Chromosome"/>
</dbReference>
<sequence length="185" mass="21195">MLYKEIIKNQLPDGLYKDNGINDKELNVLGKALDDIQNEIDKLEIELLLATATDEGLEKYEELLNIPTDILKPIDQRRSVIIGRIRGNATVTKDLIKSVAESYDKGTVEVIENFESYIFIIKFIDTRGIPPNIEDLKAAIEEIKPAHLAVEYEFTYTVWSEVKNITWNDVKTGTWDNLKTRQIIV</sequence>
<dbReference type="EMBL" id="CP042243">
    <property type="protein sequence ID" value="QEK12702.1"/>
    <property type="molecule type" value="Genomic_DNA"/>
</dbReference>
<accession>A0A5C0SFN4</accession>
<dbReference type="Pfam" id="PF10076">
    <property type="entry name" value="Phage_Mu_Gp48"/>
    <property type="match status" value="1"/>
</dbReference>
<dbReference type="OrthoDB" id="1629754at2"/>
<gene>
    <name evidence="2" type="ORF">FQB35_10365</name>
</gene>
<evidence type="ECO:0000313" key="3">
    <source>
        <dbReference type="Proteomes" id="UP000324646"/>
    </source>
</evidence>
<evidence type="ECO:0000313" key="2">
    <source>
        <dbReference type="EMBL" id="QEK12702.1"/>
    </source>
</evidence>
<keyword evidence="3" id="KW-1185">Reference proteome</keyword>
<protein>
    <submittedName>
        <fullName evidence="2">DUF2313 domain-containing protein</fullName>
    </submittedName>
</protein>
<dbReference type="KEGG" id="crs:FQB35_10365"/>
<evidence type="ECO:0000256" key="1">
    <source>
        <dbReference type="SAM" id="Coils"/>
    </source>
</evidence>
<dbReference type="AlphaFoldDB" id="A0A5C0SFN4"/>
<name>A0A5C0SFN4_CRATE</name>
<keyword evidence="1" id="KW-0175">Coiled coil</keyword>